<keyword evidence="2" id="KW-0963">Cytoplasm</keyword>
<dbReference type="FunFam" id="3.40.50.300:FF:001054">
    <property type="entry name" value="ATPase, AAA family, putative"/>
    <property type="match status" value="1"/>
</dbReference>
<dbReference type="Gene3D" id="1.10.8.60">
    <property type="match status" value="1"/>
</dbReference>
<evidence type="ECO:0000313" key="8">
    <source>
        <dbReference type="Proteomes" id="UP000241022"/>
    </source>
</evidence>
<dbReference type="CDD" id="cd19509">
    <property type="entry name" value="RecA-like_VPS4-like"/>
    <property type="match status" value="1"/>
</dbReference>
<name>A0A2R6TC04_9ARCH</name>
<gene>
    <name evidence="7" type="ORF">A7X95_02370</name>
</gene>
<evidence type="ECO:0000256" key="1">
    <source>
        <dbReference type="ARBA" id="ARBA00004496"/>
    </source>
</evidence>
<dbReference type="SUPFAM" id="SSF52540">
    <property type="entry name" value="P-loop containing nucleoside triphosphate hydrolases"/>
    <property type="match status" value="1"/>
</dbReference>
<evidence type="ECO:0000256" key="2">
    <source>
        <dbReference type="ARBA" id="ARBA00022490"/>
    </source>
</evidence>
<reference evidence="8" key="1">
    <citation type="submission" date="2016-05" db="EMBL/GenBank/DDBJ databases">
        <authorList>
            <person name="Dupont C."/>
            <person name="Santoro A."/>
        </authorList>
    </citation>
    <scope>NUCLEOTIDE SEQUENCE [LARGE SCALE GENOMIC DNA]</scope>
    <source>
        <strain evidence="8">U25</strain>
    </source>
</reference>
<dbReference type="GO" id="GO:0016887">
    <property type="term" value="F:ATP hydrolysis activity"/>
    <property type="evidence" value="ECO:0007669"/>
    <property type="project" value="InterPro"/>
</dbReference>
<dbReference type="AlphaFoldDB" id="A0A2R6TC04"/>
<evidence type="ECO:0000256" key="5">
    <source>
        <dbReference type="SAM" id="MobiDB-lite"/>
    </source>
</evidence>
<dbReference type="InterPro" id="IPR015415">
    <property type="entry name" value="Spast_Vps4_C"/>
</dbReference>
<sequence>MSMAPQELEKSASKYAAAAIRADSQGAAGMAITDYQNASETLLKLMRLYPTSSLNKIYQQSYQKYQERIKALRETRGANVEPVVDPNASPEEQKKALARAQPHKDEGNDLEELVMKEKPDVKWSEVIGLDDAKGALRESIVYPSKRPDLFPLGWPRGMLLYGPPGTGKTMLAAATANELDGYFINVDAASMMSKWLGEAEKNVSKLFTMARKYNEREGKPVILFIDEVDSLLGDRNSEVGGEIRAKNQFLSELDGVNGKGKETMMYVIGATNKPWSLDEPFLRRFQKRIYVSLPAQDARHKLFEQYTNPLKKSTRFNIASLAKQFDGYSASDIKDVCQGAQLLVVNELFRSATYHEPVDGEAPQDPRELTMADFKDIKARRKPSVSTENIRAYHKWSESFGAL</sequence>
<dbReference type="Gene3D" id="1.20.58.80">
    <property type="entry name" value="Phosphotransferase system, lactose/cellobiose-type IIA subunit"/>
    <property type="match status" value="1"/>
</dbReference>
<dbReference type="RefSeq" id="WP_048105488.1">
    <property type="nucleotide sequence ID" value="NZ_CP007026.1"/>
</dbReference>
<comment type="caution">
    <text evidence="7">The sequence shown here is derived from an EMBL/GenBank/DDBJ whole genome shotgun (WGS) entry which is preliminary data.</text>
</comment>
<dbReference type="InterPro" id="IPR027417">
    <property type="entry name" value="P-loop_NTPase"/>
</dbReference>
<evidence type="ECO:0000256" key="4">
    <source>
        <dbReference type="ARBA" id="ARBA00022840"/>
    </source>
</evidence>
<dbReference type="Pfam" id="PF09336">
    <property type="entry name" value="Vps4_C"/>
    <property type="match status" value="1"/>
</dbReference>
<dbReference type="Gene3D" id="3.40.50.300">
    <property type="entry name" value="P-loop containing nucleotide triphosphate hydrolases"/>
    <property type="match status" value="1"/>
</dbReference>
<dbReference type="GO" id="GO:0005737">
    <property type="term" value="C:cytoplasm"/>
    <property type="evidence" value="ECO:0007669"/>
    <property type="project" value="UniProtKB-SubCell"/>
</dbReference>
<proteinExistence type="predicted"/>
<keyword evidence="4" id="KW-0067">ATP-binding</keyword>
<evidence type="ECO:0000259" key="6">
    <source>
        <dbReference type="SMART" id="SM00382"/>
    </source>
</evidence>
<dbReference type="EMBL" id="LXWN01000001">
    <property type="protein sequence ID" value="PTL88135.1"/>
    <property type="molecule type" value="Genomic_DNA"/>
</dbReference>
<dbReference type="SUPFAM" id="SSF116846">
    <property type="entry name" value="MIT domain"/>
    <property type="match status" value="1"/>
</dbReference>
<dbReference type="GO" id="GO:0005524">
    <property type="term" value="F:ATP binding"/>
    <property type="evidence" value="ECO:0007669"/>
    <property type="project" value="UniProtKB-KW"/>
</dbReference>
<dbReference type="PANTHER" id="PTHR23074:SF83">
    <property type="entry name" value="VACUOLAR PROTEIN SORTING-ASSOCIATED PROTEIN 4A"/>
    <property type="match status" value="1"/>
</dbReference>
<evidence type="ECO:0000256" key="3">
    <source>
        <dbReference type="ARBA" id="ARBA00022741"/>
    </source>
</evidence>
<keyword evidence="3" id="KW-0547">Nucleotide-binding</keyword>
<dbReference type="PANTHER" id="PTHR23074">
    <property type="entry name" value="AAA DOMAIN-CONTAINING"/>
    <property type="match status" value="1"/>
</dbReference>
<dbReference type="InterPro" id="IPR003593">
    <property type="entry name" value="AAA+_ATPase"/>
</dbReference>
<dbReference type="InterPro" id="IPR003959">
    <property type="entry name" value="ATPase_AAA_core"/>
</dbReference>
<accession>A0A2R6TC04</accession>
<keyword evidence="8" id="KW-1185">Reference proteome</keyword>
<comment type="subcellular location">
    <subcellularLocation>
        <location evidence="1">Cytoplasm</location>
    </subcellularLocation>
</comment>
<dbReference type="OrthoDB" id="77269at2157"/>
<dbReference type="Proteomes" id="UP000241022">
    <property type="component" value="Unassembled WGS sequence"/>
</dbReference>
<feature type="domain" description="AAA+ ATPase" evidence="6">
    <location>
        <begin position="154"/>
        <end position="295"/>
    </location>
</feature>
<dbReference type="InterPro" id="IPR050304">
    <property type="entry name" value="MT-severing_AAA_ATPase"/>
</dbReference>
<protein>
    <submittedName>
        <fullName evidence="7">AAA family ATPase</fullName>
    </submittedName>
</protein>
<dbReference type="Pfam" id="PF00004">
    <property type="entry name" value="AAA"/>
    <property type="match status" value="1"/>
</dbReference>
<dbReference type="SMART" id="SM00382">
    <property type="entry name" value="AAA"/>
    <property type="match status" value="1"/>
</dbReference>
<evidence type="ECO:0000313" key="7">
    <source>
        <dbReference type="EMBL" id="PTL88135.1"/>
    </source>
</evidence>
<organism evidence="7 8">
    <name type="scientific">Candidatus Nitrosopelagicus brevis</name>
    <dbReference type="NCBI Taxonomy" id="1410606"/>
    <lineage>
        <taxon>Archaea</taxon>
        <taxon>Nitrososphaerota</taxon>
    </lineage>
</organism>
<dbReference type="GeneID" id="24816791"/>
<reference evidence="7 8" key="2">
    <citation type="submission" date="2018-04" db="EMBL/GenBank/DDBJ databases">
        <title>Transcriptomics of ammonia oxidizing archaea.</title>
        <authorList>
            <person name="Carini P."/>
        </authorList>
    </citation>
    <scope>NUCLEOTIDE SEQUENCE [LARGE SCALE GENOMIC DNA]</scope>
    <source>
        <strain evidence="7 8">U25</strain>
    </source>
</reference>
<dbReference type="InterPro" id="IPR036181">
    <property type="entry name" value="MIT_dom_sf"/>
</dbReference>
<feature type="region of interest" description="Disordered" evidence="5">
    <location>
        <begin position="77"/>
        <end position="105"/>
    </location>
</feature>